<sequence>MEKDRIIQILDRWNFWHRKIDVGVRRSFYLDKIKKYLSSPEVIVLTGVRRSGKSTILLQIINDLIEDGVPPINTLIVNFEDPAFEVETSLSFLRELFDAYLESFNPKGKIYLFLDEVQLIDKWERFVSSLYDRKEKIKIFVTGSTSKLLQSDISTLLSGRYFSEVIYPLNFKEFLDFKKISYHQIISPQILHALKEYMELGGFPRVVLEKDKSRKVKVLEEYYSSIVERDIIVRQKLKNTKEVKELLLFLFSNIGNQISTYNIEKLLGLSNENTRRYLEYFEEAFLINMVDFFSHKVKQQIYNPKKVYCVDSGLMSVSAFKFSENKGKIAENIVFNHLLQNKKEVFYWKNKTEVDFVIRKKYQICEIYNVCWSLKEKTTIEREISSLEIAKKELKAEWTNLIYYEKEENLKIDSLKPIGDLLLNEPKQYKY</sequence>
<comment type="caution">
    <text evidence="2">The sequence shown here is derived from an EMBL/GenBank/DDBJ whole genome shotgun (WGS) entry which is preliminary data.</text>
</comment>
<dbReference type="InterPro" id="IPR003593">
    <property type="entry name" value="AAA+_ATPase"/>
</dbReference>
<feature type="domain" description="AAA+ ATPase" evidence="1">
    <location>
        <begin position="39"/>
        <end position="172"/>
    </location>
</feature>
<dbReference type="PANTHER" id="PTHR33295">
    <property type="entry name" value="ATPASE"/>
    <property type="match status" value="1"/>
</dbReference>
<evidence type="ECO:0000313" key="3">
    <source>
        <dbReference type="Proteomes" id="UP000177208"/>
    </source>
</evidence>
<dbReference type="PANTHER" id="PTHR33295:SF19">
    <property type="entry name" value="ARCHAEAL ATPASE"/>
    <property type="match status" value="1"/>
</dbReference>
<evidence type="ECO:0000313" key="2">
    <source>
        <dbReference type="EMBL" id="OGK15904.1"/>
    </source>
</evidence>
<dbReference type="Pfam" id="PF13173">
    <property type="entry name" value="AAA_14"/>
    <property type="match status" value="1"/>
</dbReference>
<dbReference type="Gene3D" id="3.40.50.300">
    <property type="entry name" value="P-loop containing nucleotide triphosphate hydrolases"/>
    <property type="match status" value="2"/>
</dbReference>
<dbReference type="InterPro" id="IPR041682">
    <property type="entry name" value="AAA_14"/>
</dbReference>
<dbReference type="EMBL" id="MFZG01000029">
    <property type="protein sequence ID" value="OGK15904.1"/>
    <property type="molecule type" value="Genomic_DNA"/>
</dbReference>
<organism evidence="2 3">
    <name type="scientific">Candidatus Roizmanbacteria bacterium RIFCSPHIGHO2_01_FULL_39_12c</name>
    <dbReference type="NCBI Taxonomy" id="1802031"/>
    <lineage>
        <taxon>Bacteria</taxon>
        <taxon>Candidatus Roizmaniibacteriota</taxon>
    </lineage>
</organism>
<dbReference type="Proteomes" id="UP000177208">
    <property type="component" value="Unassembled WGS sequence"/>
</dbReference>
<protein>
    <recommendedName>
        <fullName evidence="1">AAA+ ATPase domain-containing protein</fullName>
    </recommendedName>
</protein>
<dbReference type="Pfam" id="PF13635">
    <property type="entry name" value="DUF4143"/>
    <property type="match status" value="1"/>
</dbReference>
<evidence type="ECO:0000259" key="1">
    <source>
        <dbReference type="SMART" id="SM00382"/>
    </source>
</evidence>
<dbReference type="SMART" id="SM00382">
    <property type="entry name" value="AAA"/>
    <property type="match status" value="1"/>
</dbReference>
<dbReference type="SUPFAM" id="SSF52540">
    <property type="entry name" value="P-loop containing nucleoside triphosphate hydrolases"/>
    <property type="match status" value="1"/>
</dbReference>
<name>A0A1F7GAJ3_9BACT</name>
<dbReference type="InterPro" id="IPR027417">
    <property type="entry name" value="P-loop_NTPase"/>
</dbReference>
<dbReference type="AlphaFoldDB" id="A0A1F7GAJ3"/>
<proteinExistence type="predicted"/>
<reference evidence="2 3" key="1">
    <citation type="journal article" date="2016" name="Nat. Commun.">
        <title>Thousands of microbial genomes shed light on interconnected biogeochemical processes in an aquifer system.</title>
        <authorList>
            <person name="Anantharaman K."/>
            <person name="Brown C.T."/>
            <person name="Hug L.A."/>
            <person name="Sharon I."/>
            <person name="Castelle C.J."/>
            <person name="Probst A.J."/>
            <person name="Thomas B.C."/>
            <person name="Singh A."/>
            <person name="Wilkins M.J."/>
            <person name="Karaoz U."/>
            <person name="Brodie E.L."/>
            <person name="Williams K.H."/>
            <person name="Hubbard S.S."/>
            <person name="Banfield J.F."/>
        </authorList>
    </citation>
    <scope>NUCLEOTIDE SEQUENCE [LARGE SCALE GENOMIC DNA]</scope>
</reference>
<accession>A0A1F7GAJ3</accession>
<dbReference type="InterPro" id="IPR025420">
    <property type="entry name" value="DUF4143"/>
</dbReference>
<gene>
    <name evidence="2" type="ORF">A2774_02635</name>
</gene>